<dbReference type="InterPro" id="IPR004111">
    <property type="entry name" value="Repressor_TetR_C"/>
</dbReference>
<evidence type="ECO:0000256" key="3">
    <source>
        <dbReference type="ARBA" id="ARBA00023163"/>
    </source>
</evidence>
<evidence type="ECO:0000256" key="1">
    <source>
        <dbReference type="ARBA" id="ARBA00023015"/>
    </source>
</evidence>
<dbReference type="AlphaFoldDB" id="A0A1C5IJH8"/>
<evidence type="ECO:0000259" key="6">
    <source>
        <dbReference type="PROSITE" id="PS50977"/>
    </source>
</evidence>
<organism evidence="7 8">
    <name type="scientific">Micromonospora rifamycinica</name>
    <dbReference type="NCBI Taxonomy" id="291594"/>
    <lineage>
        <taxon>Bacteria</taxon>
        <taxon>Bacillati</taxon>
        <taxon>Actinomycetota</taxon>
        <taxon>Actinomycetes</taxon>
        <taxon>Micromonosporales</taxon>
        <taxon>Micromonosporaceae</taxon>
        <taxon>Micromonospora</taxon>
    </lineage>
</organism>
<feature type="region of interest" description="Disordered" evidence="5">
    <location>
        <begin position="1"/>
        <end position="24"/>
    </location>
</feature>
<keyword evidence="1" id="KW-0805">Transcription regulation</keyword>
<evidence type="ECO:0000256" key="5">
    <source>
        <dbReference type="SAM" id="MobiDB-lite"/>
    </source>
</evidence>
<dbReference type="Gene3D" id="1.10.10.60">
    <property type="entry name" value="Homeodomain-like"/>
    <property type="match status" value="1"/>
</dbReference>
<dbReference type="GO" id="GO:0003700">
    <property type="term" value="F:DNA-binding transcription factor activity"/>
    <property type="evidence" value="ECO:0007669"/>
    <property type="project" value="TreeGrafter"/>
</dbReference>
<dbReference type="SUPFAM" id="SSF48498">
    <property type="entry name" value="Tetracyclin repressor-like, C-terminal domain"/>
    <property type="match status" value="1"/>
</dbReference>
<proteinExistence type="predicted"/>
<evidence type="ECO:0000256" key="2">
    <source>
        <dbReference type="ARBA" id="ARBA00023125"/>
    </source>
</evidence>
<sequence length="275" mass="29657">MDASGLTGAPAERPGGRSDGRAGTVWLRDEPARNRRATPLTRERIVTAAVALLDRHCVDGLTMRRLAERLGVTPTALYWHVTTKEDVLDLAVDQIFGEVPLPTENAAVTDNPTESAVVTDDPTGDPSVAAGTDWRDDVRTLTAGWRAAMLRHPWAPSLIGRPMLGPHVLARTEFLQSALVRAGFTGVHLAVMTRLVANYVIGAALTEATWHQTNDPRVRAEARRHLEANAAAYPTLTASGHLDDAQWSDDDLFLRGLDAILATHPGALTAPAPVR</sequence>
<dbReference type="Proteomes" id="UP000198226">
    <property type="component" value="Chromosome I"/>
</dbReference>
<gene>
    <name evidence="7" type="ORF">GA0070623_2600</name>
</gene>
<evidence type="ECO:0000313" key="7">
    <source>
        <dbReference type="EMBL" id="SCG58263.1"/>
    </source>
</evidence>
<keyword evidence="8" id="KW-1185">Reference proteome</keyword>
<dbReference type="Pfam" id="PF02909">
    <property type="entry name" value="TetR_C_1"/>
    <property type="match status" value="1"/>
</dbReference>
<evidence type="ECO:0000313" key="8">
    <source>
        <dbReference type="Proteomes" id="UP000198226"/>
    </source>
</evidence>
<reference evidence="8" key="1">
    <citation type="submission" date="2016-06" db="EMBL/GenBank/DDBJ databases">
        <authorList>
            <person name="Varghese N."/>
            <person name="Submissions Spin"/>
        </authorList>
    </citation>
    <scope>NUCLEOTIDE SEQUENCE [LARGE SCALE GENOMIC DNA]</scope>
    <source>
        <strain evidence="8">DSM 44983</strain>
    </source>
</reference>
<dbReference type="GO" id="GO:0000976">
    <property type="term" value="F:transcription cis-regulatory region binding"/>
    <property type="evidence" value="ECO:0007669"/>
    <property type="project" value="TreeGrafter"/>
</dbReference>
<dbReference type="RefSeq" id="WP_231932766.1">
    <property type="nucleotide sequence ID" value="NZ_LRMV01000103.1"/>
</dbReference>
<dbReference type="GO" id="GO:0045892">
    <property type="term" value="P:negative regulation of DNA-templated transcription"/>
    <property type="evidence" value="ECO:0007669"/>
    <property type="project" value="InterPro"/>
</dbReference>
<keyword evidence="3" id="KW-0804">Transcription</keyword>
<dbReference type="InterPro" id="IPR009057">
    <property type="entry name" value="Homeodomain-like_sf"/>
</dbReference>
<dbReference type="PROSITE" id="PS50977">
    <property type="entry name" value="HTH_TETR_2"/>
    <property type="match status" value="1"/>
</dbReference>
<name>A0A1C5IJH8_9ACTN</name>
<dbReference type="PANTHER" id="PTHR30055:SF151">
    <property type="entry name" value="TRANSCRIPTIONAL REGULATORY PROTEIN"/>
    <property type="match status" value="1"/>
</dbReference>
<feature type="domain" description="HTH tetR-type" evidence="6">
    <location>
        <begin position="39"/>
        <end position="99"/>
    </location>
</feature>
<dbReference type="Gene3D" id="1.10.357.10">
    <property type="entry name" value="Tetracycline Repressor, domain 2"/>
    <property type="match status" value="1"/>
</dbReference>
<dbReference type="InterPro" id="IPR036271">
    <property type="entry name" value="Tet_transcr_reg_TetR-rel_C_sf"/>
</dbReference>
<accession>A0A1C5IJH8</accession>
<evidence type="ECO:0000256" key="4">
    <source>
        <dbReference type="PROSITE-ProRule" id="PRU00335"/>
    </source>
</evidence>
<feature type="DNA-binding region" description="H-T-H motif" evidence="4">
    <location>
        <begin position="62"/>
        <end position="81"/>
    </location>
</feature>
<dbReference type="InterPro" id="IPR001647">
    <property type="entry name" value="HTH_TetR"/>
</dbReference>
<dbReference type="SUPFAM" id="SSF46689">
    <property type="entry name" value="Homeodomain-like"/>
    <property type="match status" value="1"/>
</dbReference>
<dbReference type="InterPro" id="IPR050109">
    <property type="entry name" value="HTH-type_TetR-like_transc_reg"/>
</dbReference>
<keyword evidence="2 4" id="KW-0238">DNA-binding</keyword>
<dbReference type="EMBL" id="LT607752">
    <property type="protein sequence ID" value="SCG58263.1"/>
    <property type="molecule type" value="Genomic_DNA"/>
</dbReference>
<dbReference type="Pfam" id="PF00440">
    <property type="entry name" value="TetR_N"/>
    <property type="match status" value="1"/>
</dbReference>
<dbReference type="PANTHER" id="PTHR30055">
    <property type="entry name" value="HTH-TYPE TRANSCRIPTIONAL REGULATOR RUTR"/>
    <property type="match status" value="1"/>
</dbReference>
<protein>
    <submittedName>
        <fullName evidence="7">Transcriptional regulator, TetR family</fullName>
    </submittedName>
</protein>